<dbReference type="GeneID" id="39582353"/>
<dbReference type="PROSITE" id="PS51257">
    <property type="entry name" value="PROKAR_LIPOPROTEIN"/>
    <property type="match status" value="1"/>
</dbReference>
<accession>A0A3N2QAN6</accession>
<keyword evidence="2" id="KW-1185">Reference proteome</keyword>
<name>A0A3N2QAN6_SODAK</name>
<dbReference type="AlphaFoldDB" id="A0A3N2QAN6"/>
<organism evidence="1 2">
    <name type="scientific">Sodiomyces alkalinus (strain CBS 110278 / VKM F-3762 / F11)</name>
    <name type="common">Alkaliphilic filamentous fungus</name>
    <dbReference type="NCBI Taxonomy" id="1314773"/>
    <lineage>
        <taxon>Eukaryota</taxon>
        <taxon>Fungi</taxon>
        <taxon>Dikarya</taxon>
        <taxon>Ascomycota</taxon>
        <taxon>Pezizomycotina</taxon>
        <taxon>Sordariomycetes</taxon>
        <taxon>Hypocreomycetidae</taxon>
        <taxon>Glomerellales</taxon>
        <taxon>Plectosphaerellaceae</taxon>
        <taxon>Sodiomyces</taxon>
    </lineage>
</organism>
<proteinExistence type="predicted"/>
<evidence type="ECO:0000313" key="1">
    <source>
        <dbReference type="EMBL" id="ROT43777.1"/>
    </source>
</evidence>
<gene>
    <name evidence="1" type="ORF">SODALDRAFT_355999</name>
</gene>
<sequence length="105" mass="11614">MHRQSSVPIGSILYRYQTSPSGGGGGCGGCGYGYGHCSSRNNASDSWLQYEHVKTAVVETGDVGRRTSDIGHRRRMHQASIAIKWEFSDPERLRASHSRLSFSRL</sequence>
<evidence type="ECO:0000313" key="2">
    <source>
        <dbReference type="Proteomes" id="UP000272025"/>
    </source>
</evidence>
<protein>
    <submittedName>
        <fullName evidence="1">Uncharacterized protein</fullName>
    </submittedName>
</protein>
<dbReference type="RefSeq" id="XP_028471583.1">
    <property type="nucleotide sequence ID" value="XM_028613875.1"/>
</dbReference>
<dbReference type="Proteomes" id="UP000272025">
    <property type="component" value="Unassembled WGS sequence"/>
</dbReference>
<dbReference type="EMBL" id="ML119051">
    <property type="protein sequence ID" value="ROT43777.1"/>
    <property type="molecule type" value="Genomic_DNA"/>
</dbReference>
<reference evidence="1 2" key="1">
    <citation type="journal article" date="2018" name="Mol. Ecol.">
        <title>The obligate alkalophilic soda-lake fungus Sodiomyces alkalinus has shifted to a protein diet.</title>
        <authorList>
            <person name="Grum-Grzhimaylo A.A."/>
            <person name="Falkoski D.L."/>
            <person name="van den Heuvel J."/>
            <person name="Valero-Jimenez C.A."/>
            <person name="Min B."/>
            <person name="Choi I.G."/>
            <person name="Lipzen A."/>
            <person name="Daum C.G."/>
            <person name="Aanen D.K."/>
            <person name="Tsang A."/>
            <person name="Henrissat B."/>
            <person name="Bilanenko E.N."/>
            <person name="de Vries R.P."/>
            <person name="van Kan J.A.L."/>
            <person name="Grigoriev I.V."/>
            <person name="Debets A.J.M."/>
        </authorList>
    </citation>
    <scope>NUCLEOTIDE SEQUENCE [LARGE SCALE GENOMIC DNA]</scope>
    <source>
        <strain evidence="1 2">F11</strain>
    </source>
</reference>